<sequence length="158" mass="17782">TKKQSTVSRSTIEAEYRSLAATVYELRWISYLLSDFGVRNALPVPLYYDNKAALHIIANPVFHGRAKHIEIDCHIVRDAYKDGFVHPSHIKGADQLADIFTKPLHLKSFSITVPKLGLVSFVPSPTCGGLLNIQELLQLFLMKKTNPLFLFLIFSLEA</sequence>
<evidence type="ECO:0000313" key="1">
    <source>
        <dbReference type="EMBL" id="KAL0413730.1"/>
    </source>
</evidence>
<reference evidence="1" key="2">
    <citation type="journal article" date="2024" name="Plant">
        <title>Genomic evolution and insights into agronomic trait innovations of Sesamum species.</title>
        <authorList>
            <person name="Miao H."/>
            <person name="Wang L."/>
            <person name="Qu L."/>
            <person name="Liu H."/>
            <person name="Sun Y."/>
            <person name="Le M."/>
            <person name="Wang Q."/>
            <person name="Wei S."/>
            <person name="Zheng Y."/>
            <person name="Lin W."/>
            <person name="Duan Y."/>
            <person name="Cao H."/>
            <person name="Xiong S."/>
            <person name="Wang X."/>
            <person name="Wei L."/>
            <person name="Li C."/>
            <person name="Ma Q."/>
            <person name="Ju M."/>
            <person name="Zhao R."/>
            <person name="Li G."/>
            <person name="Mu C."/>
            <person name="Tian Q."/>
            <person name="Mei H."/>
            <person name="Zhang T."/>
            <person name="Gao T."/>
            <person name="Zhang H."/>
        </authorList>
    </citation>
    <scope>NUCLEOTIDE SEQUENCE</scope>
    <source>
        <strain evidence="1">G02</strain>
    </source>
</reference>
<name>A0AAW2UBJ9_SESRA</name>
<feature type="non-terminal residue" evidence="1">
    <location>
        <position position="1"/>
    </location>
</feature>
<dbReference type="PANTHER" id="PTHR11439">
    <property type="entry name" value="GAG-POL-RELATED RETROTRANSPOSON"/>
    <property type="match status" value="1"/>
</dbReference>
<organism evidence="1">
    <name type="scientific">Sesamum radiatum</name>
    <name type="common">Black benniseed</name>
    <dbReference type="NCBI Taxonomy" id="300843"/>
    <lineage>
        <taxon>Eukaryota</taxon>
        <taxon>Viridiplantae</taxon>
        <taxon>Streptophyta</taxon>
        <taxon>Embryophyta</taxon>
        <taxon>Tracheophyta</taxon>
        <taxon>Spermatophyta</taxon>
        <taxon>Magnoliopsida</taxon>
        <taxon>eudicotyledons</taxon>
        <taxon>Gunneridae</taxon>
        <taxon>Pentapetalae</taxon>
        <taxon>asterids</taxon>
        <taxon>lamiids</taxon>
        <taxon>Lamiales</taxon>
        <taxon>Pedaliaceae</taxon>
        <taxon>Sesamum</taxon>
    </lineage>
</organism>
<accession>A0AAW2UBJ9</accession>
<dbReference type="PANTHER" id="PTHR11439:SF470">
    <property type="entry name" value="CYSTEINE-RICH RLK (RECEPTOR-LIKE PROTEIN KINASE) 8"/>
    <property type="match status" value="1"/>
</dbReference>
<gene>
    <name evidence="1" type="ORF">Sradi_1574700</name>
</gene>
<protein>
    <recommendedName>
        <fullName evidence="2">Copia protein</fullName>
    </recommendedName>
</protein>
<reference evidence="1" key="1">
    <citation type="submission" date="2020-06" db="EMBL/GenBank/DDBJ databases">
        <authorList>
            <person name="Li T."/>
            <person name="Hu X."/>
            <person name="Zhang T."/>
            <person name="Song X."/>
            <person name="Zhang H."/>
            <person name="Dai N."/>
            <person name="Sheng W."/>
            <person name="Hou X."/>
            <person name="Wei L."/>
        </authorList>
    </citation>
    <scope>NUCLEOTIDE SEQUENCE</scope>
    <source>
        <strain evidence="1">G02</strain>
        <tissue evidence="1">Leaf</tissue>
    </source>
</reference>
<evidence type="ECO:0008006" key="2">
    <source>
        <dbReference type="Google" id="ProtNLM"/>
    </source>
</evidence>
<dbReference type="AlphaFoldDB" id="A0AAW2UBJ9"/>
<comment type="caution">
    <text evidence="1">The sequence shown here is derived from an EMBL/GenBank/DDBJ whole genome shotgun (WGS) entry which is preliminary data.</text>
</comment>
<proteinExistence type="predicted"/>
<dbReference type="EMBL" id="JACGWJ010000006">
    <property type="protein sequence ID" value="KAL0413730.1"/>
    <property type="molecule type" value="Genomic_DNA"/>
</dbReference>
<dbReference type="CDD" id="cd09272">
    <property type="entry name" value="RNase_HI_RT_Ty1"/>
    <property type="match status" value="1"/>
</dbReference>